<evidence type="ECO:0000256" key="2">
    <source>
        <dbReference type="SAM" id="Phobius"/>
    </source>
</evidence>
<feature type="compositionally biased region" description="Acidic residues" evidence="1">
    <location>
        <begin position="187"/>
        <end position="207"/>
    </location>
</feature>
<gene>
    <name evidence="3" type="ORF">A6F68_00334</name>
</gene>
<keyword evidence="2" id="KW-0812">Transmembrane</keyword>
<feature type="region of interest" description="Disordered" evidence="1">
    <location>
        <begin position="128"/>
        <end position="308"/>
    </location>
</feature>
<feature type="compositionally biased region" description="Polar residues" evidence="1">
    <location>
        <begin position="243"/>
        <end position="258"/>
    </location>
</feature>
<sequence>MTEKPRRKTAAKVPVSAHPAFPAIVALWFAALLGIGSLVLPVTLFERLSEASGLSSVFLAAQAPLGLTARMAIAGAAAVVGVFIGLALAGRVVAANAPRTTPRRVAAIVPTARAQDDGAKRPISAHEELGLDGIDNGDDDDAPIRDSIPGRRRALSVTDDSARSEYLESVPLPGHASDEPLPIAGEFDAEEAGQDEAATDTDVEPLDLGDFNPADEASPDDRQTGDESGARRFDDPRRFEMFGTTSLNSPPVSQSSFAPSMRFESPVDVAKTQAPSDVRKEIEMAEFAPQQLGQDPEHSGPGDSSPVAAEPAIVDLVERFARALQRRRQEIRDDVADDVTAEGESVIDLTFALAPKSAGPVASEPAVTTLAPDRPFDGAPAPVIPSIPAALRPFGFDDDAIGAEDDEDDDGIPSLELSLSLSQSARPFAPPPAAGPVAEDDEDEAASEPVDEGYSSLLAMKSPFGLPREAARVEDDPEELDAAIEPVVVFPGQATRRAMPAADGPARDATPASIRPFDAPADRVAVSSASPRSAAPANPGETERALREALEKLQRMSGAA</sequence>
<dbReference type="RefSeq" id="WP_067675445.1">
    <property type="nucleotide sequence ID" value="NZ_CP016591.1"/>
</dbReference>
<feature type="region of interest" description="Disordered" evidence="1">
    <location>
        <begin position="496"/>
        <end position="543"/>
    </location>
</feature>
<organism evidence="3 4">
    <name type="scientific">Tsuneonella dongtanensis</name>
    <dbReference type="NCBI Taxonomy" id="692370"/>
    <lineage>
        <taxon>Bacteria</taxon>
        <taxon>Pseudomonadati</taxon>
        <taxon>Pseudomonadota</taxon>
        <taxon>Alphaproteobacteria</taxon>
        <taxon>Sphingomonadales</taxon>
        <taxon>Erythrobacteraceae</taxon>
        <taxon>Tsuneonella</taxon>
    </lineage>
</organism>
<feature type="compositionally biased region" description="Acidic residues" evidence="1">
    <location>
        <begin position="438"/>
        <end position="451"/>
    </location>
</feature>
<evidence type="ECO:0000313" key="4">
    <source>
        <dbReference type="Proteomes" id="UP000092932"/>
    </source>
</evidence>
<accession>A0A1B2A9N5</accession>
<dbReference type="EMBL" id="CP016591">
    <property type="protein sequence ID" value="ANY18869.1"/>
    <property type="molecule type" value="Genomic_DNA"/>
</dbReference>
<proteinExistence type="predicted"/>
<keyword evidence="2" id="KW-0472">Membrane</keyword>
<feature type="compositionally biased region" description="Low complexity" evidence="1">
    <location>
        <begin position="379"/>
        <end position="390"/>
    </location>
</feature>
<feature type="compositionally biased region" description="Acidic residues" evidence="1">
    <location>
        <begin position="396"/>
        <end position="411"/>
    </location>
</feature>
<dbReference type="OrthoDB" id="7505157at2"/>
<feature type="compositionally biased region" description="Low complexity" evidence="1">
    <location>
        <begin position="412"/>
        <end position="424"/>
    </location>
</feature>
<name>A0A1B2A9N5_9SPHN</name>
<dbReference type="AlphaFoldDB" id="A0A1B2A9N5"/>
<evidence type="ECO:0000313" key="3">
    <source>
        <dbReference type="EMBL" id="ANY18869.1"/>
    </source>
</evidence>
<reference evidence="3 4" key="1">
    <citation type="submission" date="2016-07" db="EMBL/GenBank/DDBJ databases">
        <title>Complete genome sequence of Altererythrobacter dongtanensis KCTC 22672, a type strain with esterase isolated from tidal flat.</title>
        <authorList>
            <person name="Cheng H."/>
            <person name="Wu Y.-H."/>
            <person name="Zhou P."/>
            <person name="Huo Y.-Y."/>
            <person name="Wang C.-S."/>
            <person name="Xu X.-W."/>
        </authorList>
    </citation>
    <scope>NUCLEOTIDE SEQUENCE [LARGE SCALE GENOMIC DNA]</scope>
    <source>
        <strain evidence="3 4">KCTC 22672</strain>
    </source>
</reference>
<keyword evidence="2" id="KW-1133">Transmembrane helix</keyword>
<evidence type="ECO:0000256" key="1">
    <source>
        <dbReference type="SAM" id="MobiDB-lite"/>
    </source>
</evidence>
<protein>
    <submittedName>
        <fullName evidence="3">Uncharacterized protein</fullName>
    </submittedName>
</protein>
<feature type="transmembrane region" description="Helical" evidence="2">
    <location>
        <begin position="72"/>
        <end position="94"/>
    </location>
</feature>
<dbReference type="Proteomes" id="UP000092932">
    <property type="component" value="Chromosome"/>
</dbReference>
<feature type="transmembrane region" description="Helical" evidence="2">
    <location>
        <begin position="21"/>
        <end position="45"/>
    </location>
</feature>
<dbReference type="STRING" id="692370.A6F68_00334"/>
<dbReference type="KEGG" id="ado:A6F68_00334"/>
<feature type="compositionally biased region" description="Basic and acidic residues" evidence="1">
    <location>
        <begin position="219"/>
        <end position="240"/>
    </location>
</feature>
<feature type="region of interest" description="Disordered" evidence="1">
    <location>
        <begin position="357"/>
        <end position="458"/>
    </location>
</feature>
<feature type="compositionally biased region" description="Low complexity" evidence="1">
    <location>
        <begin position="518"/>
        <end position="537"/>
    </location>
</feature>
<keyword evidence="4" id="KW-1185">Reference proteome</keyword>